<dbReference type="AlphaFoldDB" id="A0A812RS11"/>
<dbReference type="EMBL" id="CAJNDS010002374">
    <property type="protein sequence ID" value="CAE7453964.1"/>
    <property type="molecule type" value="Genomic_DNA"/>
</dbReference>
<dbReference type="Proteomes" id="UP000604046">
    <property type="component" value="Unassembled WGS sequence"/>
</dbReference>
<evidence type="ECO:0000313" key="2">
    <source>
        <dbReference type="Proteomes" id="UP000604046"/>
    </source>
</evidence>
<comment type="caution">
    <text evidence="1">The sequence shown here is derived from an EMBL/GenBank/DDBJ whole genome shotgun (WGS) entry which is preliminary data.</text>
</comment>
<protein>
    <submittedName>
        <fullName evidence="1">Uncharacterized protein</fullName>
    </submittedName>
</protein>
<sequence>MADQMQLDEATGYSVQCTDFRRFQGFERAAAALQMDNEIFEPLNQFDDDLKDPLVFLGSSSCGAGRFAGCSSIGVNLCVRHLSKRHKCSKAQNKVTASSKI</sequence>
<keyword evidence="2" id="KW-1185">Reference proteome</keyword>
<reference evidence="1" key="1">
    <citation type="submission" date="2021-02" db="EMBL/GenBank/DDBJ databases">
        <authorList>
            <person name="Dougan E. K."/>
            <person name="Rhodes N."/>
            <person name="Thang M."/>
            <person name="Chan C."/>
        </authorList>
    </citation>
    <scope>NUCLEOTIDE SEQUENCE</scope>
</reference>
<proteinExistence type="predicted"/>
<accession>A0A812RS11</accession>
<organism evidence="1 2">
    <name type="scientific">Symbiodinium natans</name>
    <dbReference type="NCBI Taxonomy" id="878477"/>
    <lineage>
        <taxon>Eukaryota</taxon>
        <taxon>Sar</taxon>
        <taxon>Alveolata</taxon>
        <taxon>Dinophyceae</taxon>
        <taxon>Suessiales</taxon>
        <taxon>Symbiodiniaceae</taxon>
        <taxon>Symbiodinium</taxon>
    </lineage>
</organism>
<gene>
    <name evidence="1" type="ORF">SNAT2548_LOCUS24928</name>
</gene>
<evidence type="ECO:0000313" key="1">
    <source>
        <dbReference type="EMBL" id="CAE7453964.1"/>
    </source>
</evidence>
<name>A0A812RS11_9DINO</name>